<dbReference type="GO" id="GO:0030976">
    <property type="term" value="F:thiamine pyrophosphate binding"/>
    <property type="evidence" value="ECO:0007669"/>
    <property type="project" value="InterPro"/>
</dbReference>
<dbReference type="AlphaFoldDB" id="A0A4D7B2V0"/>
<dbReference type="SUPFAM" id="SSF52518">
    <property type="entry name" value="Thiamin diphosphate-binding fold (THDP-binding)"/>
    <property type="match status" value="1"/>
</dbReference>
<accession>A0A4D7B2V0</accession>
<dbReference type="PANTHER" id="PTHR42818:SF1">
    <property type="entry name" value="SULFOPYRUVATE DECARBOXYLASE"/>
    <property type="match status" value="1"/>
</dbReference>
<dbReference type="EMBL" id="CP039690">
    <property type="protein sequence ID" value="QCI67181.1"/>
    <property type="molecule type" value="Genomic_DNA"/>
</dbReference>
<keyword evidence="2" id="KW-0456">Lyase</keyword>
<organism evidence="5 6">
    <name type="scientific">Phreatobacter stygius</name>
    <dbReference type="NCBI Taxonomy" id="1940610"/>
    <lineage>
        <taxon>Bacteria</taxon>
        <taxon>Pseudomonadati</taxon>
        <taxon>Pseudomonadota</taxon>
        <taxon>Alphaproteobacteria</taxon>
        <taxon>Hyphomicrobiales</taxon>
        <taxon>Phreatobacteraceae</taxon>
        <taxon>Phreatobacter</taxon>
    </lineage>
</organism>
<gene>
    <name evidence="5" type="ORF">E8M01_24865</name>
</gene>
<evidence type="ECO:0000313" key="6">
    <source>
        <dbReference type="Proteomes" id="UP000298781"/>
    </source>
</evidence>
<evidence type="ECO:0000256" key="3">
    <source>
        <dbReference type="SAM" id="Phobius"/>
    </source>
</evidence>
<proteinExistence type="predicted"/>
<name>A0A4D7B2V0_9HYPH</name>
<dbReference type="RefSeq" id="WP_136962616.1">
    <property type="nucleotide sequence ID" value="NZ_CP039690.1"/>
</dbReference>
<keyword evidence="3" id="KW-1133">Transmembrane helix</keyword>
<dbReference type="PANTHER" id="PTHR42818">
    <property type="entry name" value="SULFOPYRUVATE DECARBOXYLASE SUBUNIT ALPHA"/>
    <property type="match status" value="1"/>
</dbReference>
<evidence type="ECO:0000256" key="2">
    <source>
        <dbReference type="ARBA" id="ARBA00023239"/>
    </source>
</evidence>
<dbReference type="KEGG" id="pstg:E8M01_24865"/>
<dbReference type="InterPro" id="IPR011766">
    <property type="entry name" value="TPP_enzyme_TPP-bd"/>
</dbReference>
<keyword evidence="3" id="KW-0812">Transmembrane</keyword>
<dbReference type="GO" id="GO:0044281">
    <property type="term" value="P:small molecule metabolic process"/>
    <property type="evidence" value="ECO:0007669"/>
    <property type="project" value="UniProtKB-ARBA"/>
</dbReference>
<dbReference type="InterPro" id="IPR029061">
    <property type="entry name" value="THDP-binding"/>
</dbReference>
<evidence type="ECO:0000259" key="4">
    <source>
        <dbReference type="Pfam" id="PF02775"/>
    </source>
</evidence>
<dbReference type="Pfam" id="PF02775">
    <property type="entry name" value="TPP_enzyme_C"/>
    <property type="match status" value="1"/>
</dbReference>
<feature type="transmembrane region" description="Helical" evidence="3">
    <location>
        <begin position="46"/>
        <end position="65"/>
    </location>
</feature>
<dbReference type="InterPro" id="IPR051818">
    <property type="entry name" value="TPP_dependent_decarboxylase"/>
</dbReference>
<reference evidence="5 6" key="1">
    <citation type="submission" date="2019-04" db="EMBL/GenBank/DDBJ databases">
        <title>Phreatobacter aquaticus sp. nov.</title>
        <authorList>
            <person name="Choi A."/>
        </authorList>
    </citation>
    <scope>NUCLEOTIDE SEQUENCE [LARGE SCALE GENOMIC DNA]</scope>
    <source>
        <strain evidence="5 6">KCTC 52518</strain>
    </source>
</reference>
<keyword evidence="1" id="KW-0210">Decarboxylase</keyword>
<dbReference type="Gene3D" id="3.40.50.970">
    <property type="match status" value="1"/>
</dbReference>
<protein>
    <submittedName>
        <fullName evidence="5">Aldehyde dehydrogenase</fullName>
    </submittedName>
</protein>
<evidence type="ECO:0000256" key="1">
    <source>
        <dbReference type="ARBA" id="ARBA00022793"/>
    </source>
</evidence>
<dbReference type="GO" id="GO:0016831">
    <property type="term" value="F:carboxy-lyase activity"/>
    <property type="evidence" value="ECO:0007669"/>
    <property type="project" value="UniProtKB-KW"/>
</dbReference>
<dbReference type="OrthoDB" id="6843902at2"/>
<feature type="domain" description="Thiamine pyrophosphate enzyme TPP-binding" evidence="4">
    <location>
        <begin position="43"/>
        <end position="152"/>
    </location>
</feature>
<keyword evidence="3" id="KW-0472">Membrane</keyword>
<sequence>MMSSNHLDRRQAVARLLRDRANALVVTGLGSATYDVAAAGDSPRNFYLWGAMGGTASLALGLALAQPDTPVIAITGDGEMLMGLGSFSTIGLAQPANLIVVVLDNGLYGETGAQQSHTVATDLAAAAGACGIRDIGVVRTEAELERLAADIAAPGQGPRVRVIKIDAAENARLVPLREGAHAKVRFRQALGLGAE</sequence>
<keyword evidence="6" id="KW-1185">Reference proteome</keyword>
<evidence type="ECO:0000313" key="5">
    <source>
        <dbReference type="EMBL" id="QCI67181.1"/>
    </source>
</evidence>
<dbReference type="Proteomes" id="UP000298781">
    <property type="component" value="Chromosome"/>
</dbReference>